<organism evidence="2 3">
    <name type="scientific">Linnemannia exigua</name>
    <dbReference type="NCBI Taxonomy" id="604196"/>
    <lineage>
        <taxon>Eukaryota</taxon>
        <taxon>Fungi</taxon>
        <taxon>Fungi incertae sedis</taxon>
        <taxon>Mucoromycota</taxon>
        <taxon>Mortierellomycotina</taxon>
        <taxon>Mortierellomycetes</taxon>
        <taxon>Mortierellales</taxon>
        <taxon>Mortierellaceae</taxon>
        <taxon>Linnemannia</taxon>
    </lineage>
</organism>
<dbReference type="AlphaFoldDB" id="A0AAD4D4K9"/>
<dbReference type="Proteomes" id="UP001194580">
    <property type="component" value="Unassembled WGS sequence"/>
</dbReference>
<dbReference type="InterPro" id="IPR046496">
    <property type="entry name" value="DUF6589"/>
</dbReference>
<dbReference type="Pfam" id="PF20231">
    <property type="entry name" value="DUF6589"/>
    <property type="match status" value="1"/>
</dbReference>
<feature type="domain" description="DUF6589" evidence="1">
    <location>
        <begin position="4"/>
        <end position="139"/>
    </location>
</feature>
<proteinExistence type="predicted"/>
<reference evidence="2" key="1">
    <citation type="journal article" date="2020" name="Fungal Divers.">
        <title>Resolving the Mortierellaceae phylogeny through synthesis of multi-gene phylogenetics and phylogenomics.</title>
        <authorList>
            <person name="Vandepol N."/>
            <person name="Liber J."/>
            <person name="Desiro A."/>
            <person name="Na H."/>
            <person name="Kennedy M."/>
            <person name="Barry K."/>
            <person name="Grigoriev I.V."/>
            <person name="Miller A.N."/>
            <person name="O'Donnell K."/>
            <person name="Stajich J.E."/>
            <person name="Bonito G."/>
        </authorList>
    </citation>
    <scope>NUCLEOTIDE SEQUENCE</scope>
    <source>
        <strain evidence="2">NRRL 28262</strain>
    </source>
</reference>
<evidence type="ECO:0000313" key="2">
    <source>
        <dbReference type="EMBL" id="KAG0264776.1"/>
    </source>
</evidence>
<protein>
    <recommendedName>
        <fullName evidence="1">DUF6589 domain-containing protein</fullName>
    </recommendedName>
</protein>
<dbReference type="EMBL" id="JAAAIL010001807">
    <property type="protein sequence ID" value="KAG0264776.1"/>
    <property type="molecule type" value="Genomic_DNA"/>
</dbReference>
<sequence length="162" mass="18419">MVMRLWQVGLETERLEMFAGSLESITLNNIITTGLDSISNRHLVNSQQLSHTLGSADVNAALFLRHMRIYLDLCTAIRAKDLGRLEEILLTITVMFQAGGMMNYANELLRVVYGMRYAWSELEKTAIMWSWLINTQGKAELMDSCGFLSRTKQLADQDCPLR</sequence>
<evidence type="ECO:0000313" key="3">
    <source>
        <dbReference type="Proteomes" id="UP001194580"/>
    </source>
</evidence>
<gene>
    <name evidence="2" type="ORF">BGZ95_003524</name>
</gene>
<comment type="caution">
    <text evidence="2">The sequence shown here is derived from an EMBL/GenBank/DDBJ whole genome shotgun (WGS) entry which is preliminary data.</text>
</comment>
<evidence type="ECO:0000259" key="1">
    <source>
        <dbReference type="Pfam" id="PF20231"/>
    </source>
</evidence>
<name>A0AAD4D4K9_9FUNG</name>
<accession>A0AAD4D4K9</accession>
<keyword evidence="3" id="KW-1185">Reference proteome</keyword>